<comment type="caution">
    <text evidence="3">The sequence shown here is derived from an EMBL/GenBank/DDBJ whole genome shotgun (WGS) entry which is preliminary data.</text>
</comment>
<sequence length="197" mass="21631">MKNTIYIVLLLLIHFSVKAQTEKGRWNAGVSIGSFSYQKNDFGKSFSASISPSAGYFVAKNWLLGIGIPFSYVSGNYTGFVNSQKNQSTTIGVSPFARYYIGPSKLKPYLDIAYTFSHSNYHTDNSIDEINSKSNSTTLTPSLGLAYFLNQNISLNAQLGYNWYSVKTTNDSGIGDGTNYSYKNATLGIGFNIFFGG</sequence>
<dbReference type="EMBL" id="WPIN01000003">
    <property type="protein sequence ID" value="MVM29939.1"/>
    <property type="molecule type" value="Genomic_DNA"/>
</dbReference>
<dbReference type="Gene3D" id="2.40.160.20">
    <property type="match status" value="1"/>
</dbReference>
<dbReference type="AlphaFoldDB" id="A0A7K1S838"/>
<protein>
    <submittedName>
        <fullName evidence="3">Outer membrane beta-barrel protein</fullName>
    </submittedName>
</protein>
<dbReference type="Proteomes" id="UP000436006">
    <property type="component" value="Unassembled WGS sequence"/>
</dbReference>
<reference evidence="3 4" key="1">
    <citation type="submission" date="2019-12" db="EMBL/GenBank/DDBJ databases">
        <title>Spirosoma sp. HMF4905 genome sequencing and assembly.</title>
        <authorList>
            <person name="Kang H."/>
            <person name="Cha I."/>
            <person name="Kim H."/>
            <person name="Joh K."/>
        </authorList>
    </citation>
    <scope>NUCLEOTIDE SEQUENCE [LARGE SCALE GENOMIC DNA]</scope>
    <source>
        <strain evidence="3 4">HMF4905</strain>
    </source>
</reference>
<dbReference type="InterPro" id="IPR011250">
    <property type="entry name" value="OMP/PagP_B-barrel"/>
</dbReference>
<proteinExistence type="predicted"/>
<dbReference type="SUPFAM" id="SSF56925">
    <property type="entry name" value="OMPA-like"/>
    <property type="match status" value="1"/>
</dbReference>
<accession>A0A7K1S838</accession>
<evidence type="ECO:0000259" key="2">
    <source>
        <dbReference type="Pfam" id="PF13505"/>
    </source>
</evidence>
<name>A0A7K1S838_9BACT</name>
<evidence type="ECO:0000313" key="3">
    <source>
        <dbReference type="EMBL" id="MVM29939.1"/>
    </source>
</evidence>
<evidence type="ECO:0000256" key="1">
    <source>
        <dbReference type="ARBA" id="ARBA00022729"/>
    </source>
</evidence>
<feature type="domain" description="Outer membrane protein beta-barrel" evidence="2">
    <location>
        <begin position="8"/>
        <end position="191"/>
    </location>
</feature>
<keyword evidence="1" id="KW-0732">Signal</keyword>
<keyword evidence="4" id="KW-1185">Reference proteome</keyword>
<dbReference type="Pfam" id="PF13505">
    <property type="entry name" value="OMP_b-brl"/>
    <property type="match status" value="1"/>
</dbReference>
<organism evidence="3 4">
    <name type="scientific">Spirosoma arboris</name>
    <dbReference type="NCBI Taxonomy" id="2682092"/>
    <lineage>
        <taxon>Bacteria</taxon>
        <taxon>Pseudomonadati</taxon>
        <taxon>Bacteroidota</taxon>
        <taxon>Cytophagia</taxon>
        <taxon>Cytophagales</taxon>
        <taxon>Cytophagaceae</taxon>
        <taxon>Spirosoma</taxon>
    </lineage>
</organism>
<dbReference type="RefSeq" id="WP_157584202.1">
    <property type="nucleotide sequence ID" value="NZ_WPIN01000003.1"/>
</dbReference>
<evidence type="ECO:0000313" key="4">
    <source>
        <dbReference type="Proteomes" id="UP000436006"/>
    </source>
</evidence>
<gene>
    <name evidence="3" type="ORF">GO755_07840</name>
</gene>
<dbReference type="InterPro" id="IPR027385">
    <property type="entry name" value="Beta-barrel_OMP"/>
</dbReference>